<evidence type="ECO:0000313" key="2">
    <source>
        <dbReference type="EMBL" id="VHO05643.1"/>
    </source>
</evidence>
<feature type="compositionally biased region" description="Polar residues" evidence="1">
    <location>
        <begin position="408"/>
        <end position="417"/>
    </location>
</feature>
<feature type="region of interest" description="Disordered" evidence="1">
    <location>
        <begin position="37"/>
        <end position="57"/>
    </location>
</feature>
<accession>A0A486XSV2</accession>
<dbReference type="AlphaFoldDB" id="A0A486XSV2"/>
<dbReference type="EMBL" id="CAAJGR010000133">
    <property type="protein sequence ID" value="VHO05643.1"/>
    <property type="molecule type" value="Genomic_DNA"/>
</dbReference>
<sequence length="425" mass="45550">MPHLIAKRHVGVIAIGNALGNSFVANRTEAENEQLKQAAKPAEQPASAVDPDTGKFSPISESEAWSLERAVQNMAAREQEAQAIQAAQAAPASTPGWVNDGLLNYELGHYFDSVDEFNFTINEGLMADVDSSLLASALQRSNSPGPWMGGYGFPGDTNLPPAIGFQKSVATDFLQSASNLESYISSTYAGLELLKSQNAGIGFMARELPANSAANAIFSKLNMGQYSALSLGMDGKTFALADSWFPAIGDTTKMTTAYGFGDLLKNPAIGFLDDLAGWAGPVFSTGEAIDYAFWQKDSNNRSRAENWEDNKAGIMSHAVKAGADWGFLAWGLSGSPVGAVVGGVYTVTDAALSLTPQYTVRYGDAAGYKANGWEKAFFWQLDRTHVQIQKFVETGVGPRGVKLRPQTDLAQDNNTLTAPPKRRRL</sequence>
<reference evidence="2" key="1">
    <citation type="submission" date="2019-04" db="EMBL/GenBank/DDBJ databases">
        <authorList>
            <person name="Brambilla D."/>
        </authorList>
    </citation>
    <scope>NUCLEOTIDE SEQUENCE</scope>
    <source>
        <strain evidence="2">BAL1</strain>
    </source>
</reference>
<name>A0A486XSV2_9GAMM</name>
<evidence type="ECO:0000256" key="1">
    <source>
        <dbReference type="SAM" id="MobiDB-lite"/>
    </source>
</evidence>
<feature type="region of interest" description="Disordered" evidence="1">
    <location>
        <begin position="403"/>
        <end position="425"/>
    </location>
</feature>
<protein>
    <submittedName>
        <fullName evidence="2">Uncharacterized protein</fullName>
    </submittedName>
</protein>
<gene>
    <name evidence="2" type="ORF">BAL341_2727</name>
</gene>
<organism evidence="2">
    <name type="scientific">Rheinheimera sp. BAL341</name>
    <dbReference type="NCBI Taxonomy" id="1708203"/>
    <lineage>
        <taxon>Bacteria</taxon>
        <taxon>Pseudomonadati</taxon>
        <taxon>Pseudomonadota</taxon>
        <taxon>Gammaproteobacteria</taxon>
        <taxon>Chromatiales</taxon>
        <taxon>Chromatiaceae</taxon>
        <taxon>Rheinheimera</taxon>
    </lineage>
</organism>
<proteinExistence type="predicted"/>